<feature type="domain" description="RNA polymerase sigma factor 70 region 4 type 2" evidence="6">
    <location>
        <begin position="93"/>
        <end position="144"/>
    </location>
</feature>
<sequence>MGFITYTSVVGDPIVVEAEDRWVEIVTDLDRAEYNNEHGYHRQDRKGVKFCSWDAYNSYGNQEAGSTPSAEDIVCENETATEQEHLLQAVGELLVELIKKLPPAQREVFIAIRVQQRPAVEVAAARGVSKAAISKTLKKATEHLREGLIAAGVNSSDLHGLPMSEAHGTAQEGTNK</sequence>
<evidence type="ECO:0000313" key="8">
    <source>
        <dbReference type="Proteomes" id="UP001266099"/>
    </source>
</evidence>
<dbReference type="EMBL" id="JAVDUJ010000001">
    <property type="protein sequence ID" value="MDR6938467.1"/>
    <property type="molecule type" value="Genomic_DNA"/>
</dbReference>
<evidence type="ECO:0000313" key="7">
    <source>
        <dbReference type="EMBL" id="MDR6938467.1"/>
    </source>
</evidence>
<dbReference type="SUPFAM" id="SSF88659">
    <property type="entry name" value="Sigma3 and sigma4 domains of RNA polymerase sigma factors"/>
    <property type="match status" value="1"/>
</dbReference>
<keyword evidence="3" id="KW-0731">Sigma factor</keyword>
<protein>
    <submittedName>
        <fullName evidence="7">RNA polymerase sigma factor (Sigma-70 family)</fullName>
    </submittedName>
</protein>
<evidence type="ECO:0000256" key="2">
    <source>
        <dbReference type="ARBA" id="ARBA00023015"/>
    </source>
</evidence>
<evidence type="ECO:0000256" key="3">
    <source>
        <dbReference type="ARBA" id="ARBA00023082"/>
    </source>
</evidence>
<evidence type="ECO:0000256" key="1">
    <source>
        <dbReference type="ARBA" id="ARBA00010641"/>
    </source>
</evidence>
<evidence type="ECO:0000256" key="4">
    <source>
        <dbReference type="ARBA" id="ARBA00023125"/>
    </source>
</evidence>
<keyword evidence="4" id="KW-0238">DNA-binding</keyword>
<dbReference type="InterPro" id="IPR013249">
    <property type="entry name" value="RNA_pol_sigma70_r4_t2"/>
</dbReference>
<comment type="similarity">
    <text evidence="1">Belongs to the sigma-70 factor family. ECF subfamily.</text>
</comment>
<gene>
    <name evidence="7" type="ORF">J2S36_000010</name>
</gene>
<evidence type="ECO:0000259" key="6">
    <source>
        <dbReference type="Pfam" id="PF08281"/>
    </source>
</evidence>
<dbReference type="CDD" id="cd06171">
    <property type="entry name" value="Sigma70_r4"/>
    <property type="match status" value="1"/>
</dbReference>
<dbReference type="PANTHER" id="PTHR30385">
    <property type="entry name" value="SIGMA FACTOR F FLAGELLAR"/>
    <property type="match status" value="1"/>
</dbReference>
<name>A0ABU1SZ97_9ACTO</name>
<organism evidence="7 8">
    <name type="scientific">Arcanobacterium hippocoleae</name>
    <dbReference type="NCBI Taxonomy" id="149017"/>
    <lineage>
        <taxon>Bacteria</taxon>
        <taxon>Bacillati</taxon>
        <taxon>Actinomycetota</taxon>
        <taxon>Actinomycetes</taxon>
        <taxon>Actinomycetales</taxon>
        <taxon>Actinomycetaceae</taxon>
        <taxon>Arcanobacterium</taxon>
    </lineage>
</organism>
<accession>A0ABU1SZ97</accession>
<dbReference type="InterPro" id="IPR036388">
    <property type="entry name" value="WH-like_DNA-bd_sf"/>
</dbReference>
<dbReference type="Proteomes" id="UP001266099">
    <property type="component" value="Unassembled WGS sequence"/>
</dbReference>
<evidence type="ECO:0000256" key="5">
    <source>
        <dbReference type="ARBA" id="ARBA00023163"/>
    </source>
</evidence>
<dbReference type="Pfam" id="PF08281">
    <property type="entry name" value="Sigma70_r4_2"/>
    <property type="match status" value="1"/>
</dbReference>
<keyword evidence="2" id="KW-0805">Transcription regulation</keyword>
<reference evidence="7 8" key="1">
    <citation type="submission" date="2023-07" db="EMBL/GenBank/DDBJ databases">
        <title>Sequencing the genomes of 1000 actinobacteria strains.</title>
        <authorList>
            <person name="Klenk H.-P."/>
        </authorList>
    </citation>
    <scope>NUCLEOTIDE SEQUENCE [LARGE SCALE GENOMIC DNA]</scope>
    <source>
        <strain evidence="7 8">DSM 15539</strain>
    </source>
</reference>
<comment type="caution">
    <text evidence="7">The sequence shown here is derived from an EMBL/GenBank/DDBJ whole genome shotgun (WGS) entry which is preliminary data.</text>
</comment>
<proteinExistence type="inferred from homology"/>
<keyword evidence="5" id="KW-0804">Transcription</keyword>
<dbReference type="InterPro" id="IPR013324">
    <property type="entry name" value="RNA_pol_sigma_r3/r4-like"/>
</dbReference>
<keyword evidence="8" id="KW-1185">Reference proteome</keyword>
<dbReference type="Gene3D" id="1.10.10.10">
    <property type="entry name" value="Winged helix-like DNA-binding domain superfamily/Winged helix DNA-binding domain"/>
    <property type="match status" value="1"/>
</dbReference>
<dbReference type="RefSeq" id="WP_309954328.1">
    <property type="nucleotide sequence ID" value="NZ_JAVDUJ010000001.1"/>
</dbReference>
<dbReference type="PANTHER" id="PTHR30385:SF4">
    <property type="entry name" value="RNA POLYMERASE SIGMA-E FACTOR"/>
    <property type="match status" value="1"/>
</dbReference>